<dbReference type="Proteomes" id="UP000789508">
    <property type="component" value="Unassembled WGS sequence"/>
</dbReference>
<dbReference type="OrthoDB" id="2421611at2759"/>
<dbReference type="AlphaFoldDB" id="A0A9N9GHT5"/>
<feature type="compositionally biased region" description="Basic and acidic residues" evidence="1">
    <location>
        <begin position="78"/>
        <end position="90"/>
    </location>
</feature>
<proteinExistence type="predicted"/>
<name>A0A9N9GHT5_9GLOM</name>
<feature type="region of interest" description="Disordered" evidence="1">
    <location>
        <begin position="23"/>
        <end position="101"/>
    </location>
</feature>
<organism evidence="2 3">
    <name type="scientific">Ambispora leptoticha</name>
    <dbReference type="NCBI Taxonomy" id="144679"/>
    <lineage>
        <taxon>Eukaryota</taxon>
        <taxon>Fungi</taxon>
        <taxon>Fungi incertae sedis</taxon>
        <taxon>Mucoromycota</taxon>
        <taxon>Glomeromycotina</taxon>
        <taxon>Glomeromycetes</taxon>
        <taxon>Archaeosporales</taxon>
        <taxon>Ambisporaceae</taxon>
        <taxon>Ambispora</taxon>
    </lineage>
</organism>
<accession>A0A9N9GHT5</accession>
<feature type="non-terminal residue" evidence="2">
    <location>
        <position position="341"/>
    </location>
</feature>
<gene>
    <name evidence="2" type="ORF">ALEPTO_LOCUS8240</name>
</gene>
<comment type="caution">
    <text evidence="2">The sequence shown here is derived from an EMBL/GenBank/DDBJ whole genome shotgun (WGS) entry which is preliminary data.</text>
</comment>
<feature type="non-terminal residue" evidence="2">
    <location>
        <position position="1"/>
    </location>
</feature>
<dbReference type="EMBL" id="CAJVPS010004415">
    <property type="protein sequence ID" value="CAG8603326.1"/>
    <property type="molecule type" value="Genomic_DNA"/>
</dbReference>
<evidence type="ECO:0000256" key="1">
    <source>
        <dbReference type="SAM" id="MobiDB-lite"/>
    </source>
</evidence>
<evidence type="ECO:0000313" key="2">
    <source>
        <dbReference type="EMBL" id="CAG8603326.1"/>
    </source>
</evidence>
<evidence type="ECO:0000313" key="3">
    <source>
        <dbReference type="Proteomes" id="UP000789508"/>
    </source>
</evidence>
<protein>
    <submittedName>
        <fullName evidence="2">10911_t:CDS:1</fullName>
    </submittedName>
</protein>
<keyword evidence="3" id="KW-1185">Reference proteome</keyword>
<reference evidence="2" key="1">
    <citation type="submission" date="2021-06" db="EMBL/GenBank/DDBJ databases">
        <authorList>
            <person name="Kallberg Y."/>
            <person name="Tangrot J."/>
            <person name="Rosling A."/>
        </authorList>
    </citation>
    <scope>NUCLEOTIDE SEQUENCE</scope>
    <source>
        <strain evidence="2">FL130A</strain>
    </source>
</reference>
<sequence length="341" mass="38882">MFCELQYAYAQEVLTEGIILPDPHKRENEIEGNVSRKKAKTSITSIPNTRPRNDSEKSSSSDVEPEDDEEINFNVEEPNTRPRNDSEKSSSSDVEPEDDEEIKFDFTDIEEELQREPIDEWEVGAINVSRRFRQYQIEVLGKAKTSGLKYDNIYEIFLIINNGVLLAPMFTIQEWEEITATNPYKIQESPLSREILSSLREAYCNHFLGNDVFMNGGNSKLSRTVACAFNDLVPDVAPPKMSEDEHCYMFLHPISRPLFAGSRKEYELMLNRANTSSKKRPDLSCTVNRVPILNSEFKPVGCTPLQRKKDELKVQLKARKSINQQLQSKGGPGEAVILLNI</sequence>
<feature type="compositionally biased region" description="Polar residues" evidence="1">
    <location>
        <begin position="41"/>
        <end position="50"/>
    </location>
</feature>